<dbReference type="OMA" id="HIDLAQC"/>
<evidence type="ECO:0000256" key="3">
    <source>
        <dbReference type="PROSITE-ProRule" id="PRU00708"/>
    </source>
</evidence>
<keyword evidence="6" id="KW-1185">Reference proteome</keyword>
<proteinExistence type="inferred from homology"/>
<dbReference type="PANTHER" id="PTHR47926">
    <property type="entry name" value="PENTATRICOPEPTIDE REPEAT-CONTAINING PROTEIN"/>
    <property type="match status" value="1"/>
</dbReference>
<dbReference type="Gene3D" id="1.25.40.10">
    <property type="entry name" value="Tetratricopeptide repeat domain"/>
    <property type="match status" value="3"/>
</dbReference>
<dbReference type="PROSITE" id="PS51375">
    <property type="entry name" value="PPR"/>
    <property type="match status" value="6"/>
</dbReference>
<dbReference type="GO" id="GO:0003723">
    <property type="term" value="F:RNA binding"/>
    <property type="evidence" value="ECO:0007669"/>
    <property type="project" value="InterPro"/>
</dbReference>
<feature type="repeat" description="PPR" evidence="3">
    <location>
        <begin position="194"/>
        <end position="228"/>
    </location>
</feature>
<dbReference type="InterPro" id="IPR011990">
    <property type="entry name" value="TPR-like_helical_dom_sf"/>
</dbReference>
<dbReference type="Pfam" id="PF13041">
    <property type="entry name" value="PPR_2"/>
    <property type="match status" value="2"/>
</dbReference>
<evidence type="ECO:0000259" key="4">
    <source>
        <dbReference type="Pfam" id="PF14432"/>
    </source>
</evidence>
<comment type="caution">
    <text evidence="5">The sequence shown here is derived from an EMBL/GenBank/DDBJ whole genome shotgun (WGS) entry which is preliminary data.</text>
</comment>
<reference evidence="6" key="1">
    <citation type="journal article" date="2016" name="Nature">
        <title>The genome of the seagrass Zostera marina reveals angiosperm adaptation to the sea.</title>
        <authorList>
            <person name="Olsen J.L."/>
            <person name="Rouze P."/>
            <person name="Verhelst B."/>
            <person name="Lin Y.-C."/>
            <person name="Bayer T."/>
            <person name="Collen J."/>
            <person name="Dattolo E."/>
            <person name="De Paoli E."/>
            <person name="Dittami S."/>
            <person name="Maumus F."/>
            <person name="Michel G."/>
            <person name="Kersting A."/>
            <person name="Lauritano C."/>
            <person name="Lohaus R."/>
            <person name="Toepel M."/>
            <person name="Tonon T."/>
            <person name="Vanneste K."/>
            <person name="Amirebrahimi M."/>
            <person name="Brakel J."/>
            <person name="Bostroem C."/>
            <person name="Chovatia M."/>
            <person name="Grimwood J."/>
            <person name="Jenkins J.W."/>
            <person name="Jueterbock A."/>
            <person name="Mraz A."/>
            <person name="Stam W.T."/>
            <person name="Tice H."/>
            <person name="Bornberg-Bauer E."/>
            <person name="Green P.J."/>
            <person name="Pearson G.A."/>
            <person name="Procaccini G."/>
            <person name="Duarte C.M."/>
            <person name="Schmutz J."/>
            <person name="Reusch T.B.H."/>
            <person name="Van de Peer Y."/>
        </authorList>
    </citation>
    <scope>NUCLEOTIDE SEQUENCE [LARGE SCALE GENOMIC DNA]</scope>
    <source>
        <strain evidence="6">cv. Finnish</strain>
    </source>
</reference>
<dbReference type="InterPro" id="IPR046848">
    <property type="entry name" value="E_motif"/>
</dbReference>
<dbReference type="GO" id="GO:0009451">
    <property type="term" value="P:RNA modification"/>
    <property type="evidence" value="ECO:0007669"/>
    <property type="project" value="InterPro"/>
</dbReference>
<dbReference type="FunFam" id="1.25.40.10:FF:000031">
    <property type="entry name" value="Pentatricopeptide repeat-containing protein mitochondrial"/>
    <property type="match status" value="1"/>
</dbReference>
<dbReference type="OrthoDB" id="185373at2759"/>
<protein>
    <submittedName>
        <fullName evidence="5">Pentatricopeptide repeat-containing protein</fullName>
    </submittedName>
</protein>
<sequence length="739" mass="83363">MCFIRWAKPSSFRQVLQLHALIITTGAHLQEPALTHLLKLLSEPEIGDNAHALVLFNTIPRPSTFQWNTLLKSASTALDPISLFREMIRSGDASPNEYTFHALFKYCVKTDVEGKVIHGCFLKLFDAMYSFVGKSLVSMYGRIGGLIGDARKVFDVVVWKDEFLWATMIGVYVKNGMISNASKLFDEMPMSMKDAVSWTTMISAYSQTGQPEEGLAFFTRMLDAGVCPDAVTMVSVISCCAQLRDLHFGKLAHEYLTRNEVDLSRNLVVALIDMYGKCGDLVSARHLFDDMGWRFWQAWNAMIDGYSKSGDLDSARDIFDQMDDRRNLVSFNSMIIGYIQNSKINDALTLFSQMRNSGPDPDVFTVSDLLTSFANTGGLNEGKVLHGILIKAIQTDNNDVFIGTSLLNMYAKCGRIDNAIQVFEKMIHKDGTAWSAMISGLATNGKGELALEYFYTMRNHGISPNSGVYVGVLNACSHSGLLDEGRRNFKRMKYVDEIEPEIEHYGCMVDLLGRTGCLDEAEELIKSMPMEPSGPIWNSLLGACRVHKKINLAEKVADKIFHLDPFDNGVYVQLYNIYESCGRREDASTVRRVMEKRGIKKPKGYSSIIVCQRMHVFSAGEKSHPEILDIQKMSVEIAEKLKQVGYVSNPNANVMKYFDEEEMESYFLGHSERIAVAYGIMKSRDGRLPIYITKNLRICEDCHTAIALIAKIWDRKIVVRDRSRFHHFEDGNCSCHDFW</sequence>
<accession>A0A0K9NKK4</accession>
<feature type="repeat" description="PPR" evidence="3">
    <location>
        <begin position="399"/>
        <end position="429"/>
    </location>
</feature>
<dbReference type="Pfam" id="PF20431">
    <property type="entry name" value="E_motif"/>
    <property type="match status" value="1"/>
</dbReference>
<dbReference type="FunFam" id="1.25.40.10:FF:000280">
    <property type="entry name" value="Pentatricopeptide repeat-containing protein"/>
    <property type="match status" value="1"/>
</dbReference>
<feature type="repeat" description="PPR" evidence="3">
    <location>
        <begin position="295"/>
        <end position="325"/>
    </location>
</feature>
<dbReference type="GO" id="GO:0008270">
    <property type="term" value="F:zinc ion binding"/>
    <property type="evidence" value="ECO:0007669"/>
    <property type="project" value="InterPro"/>
</dbReference>
<feature type="domain" description="DYW" evidence="4">
    <location>
        <begin position="645"/>
        <end position="739"/>
    </location>
</feature>
<dbReference type="Pfam" id="PF01535">
    <property type="entry name" value="PPR"/>
    <property type="match status" value="6"/>
</dbReference>
<keyword evidence="1" id="KW-0677">Repeat</keyword>
<evidence type="ECO:0000256" key="2">
    <source>
        <dbReference type="ARBA" id="ARBA00061659"/>
    </source>
</evidence>
<feature type="repeat" description="PPR" evidence="3">
    <location>
        <begin position="161"/>
        <end position="191"/>
    </location>
</feature>
<organism evidence="5 6">
    <name type="scientific">Zostera marina</name>
    <name type="common">Eelgrass</name>
    <dbReference type="NCBI Taxonomy" id="29655"/>
    <lineage>
        <taxon>Eukaryota</taxon>
        <taxon>Viridiplantae</taxon>
        <taxon>Streptophyta</taxon>
        <taxon>Embryophyta</taxon>
        <taxon>Tracheophyta</taxon>
        <taxon>Spermatophyta</taxon>
        <taxon>Magnoliopsida</taxon>
        <taxon>Liliopsida</taxon>
        <taxon>Zosteraceae</taxon>
        <taxon>Zostera</taxon>
    </lineage>
</organism>
<dbReference type="SUPFAM" id="SSF48452">
    <property type="entry name" value="TPR-like"/>
    <property type="match status" value="1"/>
</dbReference>
<dbReference type="InterPro" id="IPR002885">
    <property type="entry name" value="PPR_rpt"/>
</dbReference>
<comment type="similarity">
    <text evidence="2">Belongs to the PPR family. PCMP-E subfamily.</text>
</comment>
<dbReference type="AlphaFoldDB" id="A0A0K9NKK4"/>
<feature type="repeat" description="PPR" evidence="3">
    <location>
        <begin position="327"/>
        <end position="361"/>
    </location>
</feature>
<evidence type="ECO:0000313" key="5">
    <source>
        <dbReference type="EMBL" id="KMZ56505.1"/>
    </source>
</evidence>
<feature type="repeat" description="PPR" evidence="3">
    <location>
        <begin position="430"/>
        <end position="464"/>
    </location>
</feature>
<dbReference type="PANTHER" id="PTHR47926:SF358">
    <property type="entry name" value="PENTATRICOPEPTIDE REPEAT-CONTAINING PROTEIN-RELATED"/>
    <property type="match status" value="1"/>
</dbReference>
<dbReference type="InterPro" id="IPR032867">
    <property type="entry name" value="DYW_dom"/>
</dbReference>
<gene>
    <name evidence="5" type="ORF">ZOSMA_94G00290</name>
</gene>
<evidence type="ECO:0000313" key="6">
    <source>
        <dbReference type="Proteomes" id="UP000036987"/>
    </source>
</evidence>
<dbReference type="InterPro" id="IPR046960">
    <property type="entry name" value="PPR_At4g14850-like_plant"/>
</dbReference>
<dbReference type="EMBL" id="LFYR01002171">
    <property type="protein sequence ID" value="KMZ56505.1"/>
    <property type="molecule type" value="Genomic_DNA"/>
</dbReference>
<dbReference type="Pfam" id="PF14432">
    <property type="entry name" value="DYW_deaminase"/>
    <property type="match status" value="1"/>
</dbReference>
<dbReference type="NCBIfam" id="TIGR00756">
    <property type="entry name" value="PPR"/>
    <property type="match status" value="6"/>
</dbReference>
<dbReference type="Proteomes" id="UP000036987">
    <property type="component" value="Unassembled WGS sequence"/>
</dbReference>
<name>A0A0K9NKK4_ZOSMR</name>
<evidence type="ECO:0000256" key="1">
    <source>
        <dbReference type="ARBA" id="ARBA00022737"/>
    </source>
</evidence>